<sequence>MSKANTRERWTHGAMMGDATEALYRAGEAARREAHRVLQLPGVASPSASVTLETARAHARDYLEYGAPRTTRAVADLLGFSNLWRATTGRMRQLAAIRNAQDRETLAQGLRLLLSAARTRLELLSSLCGTLERLARPGVPPQRPDTLAAALVETVAAAQALHREWEALTRALDAAVARLESADAEASAWLADRLGDAEFGWNRAHATAQRLQREAMPPV</sequence>
<dbReference type="Proteomes" id="UP000217257">
    <property type="component" value="Chromosome"/>
</dbReference>
<accession>A0A250J0G9</accession>
<dbReference type="EMBL" id="CP022098">
    <property type="protein sequence ID" value="ATB37043.1"/>
    <property type="molecule type" value="Genomic_DNA"/>
</dbReference>
<name>A0A250J0G9_9BACT</name>
<gene>
    <name evidence="1" type="ORF">CYFUS_002464</name>
</gene>
<protein>
    <submittedName>
        <fullName evidence="1">Uncharacterized protein</fullName>
    </submittedName>
</protein>
<reference evidence="1 2" key="1">
    <citation type="submission" date="2017-06" db="EMBL/GenBank/DDBJ databases">
        <title>Sequencing and comparative analysis of myxobacterial genomes.</title>
        <authorList>
            <person name="Rupp O."/>
            <person name="Goesmann A."/>
            <person name="Sogaard-Andersen L."/>
        </authorList>
    </citation>
    <scope>NUCLEOTIDE SEQUENCE [LARGE SCALE GENOMIC DNA]</scope>
    <source>
        <strain evidence="1 2">DSM 52655</strain>
    </source>
</reference>
<proteinExistence type="predicted"/>
<dbReference type="AlphaFoldDB" id="A0A250J0G9"/>
<evidence type="ECO:0000313" key="1">
    <source>
        <dbReference type="EMBL" id="ATB37043.1"/>
    </source>
</evidence>
<dbReference type="RefSeq" id="WP_157758400.1">
    <property type="nucleotide sequence ID" value="NZ_CP022098.1"/>
</dbReference>
<dbReference type="KEGG" id="cfus:CYFUS_002464"/>
<evidence type="ECO:0000313" key="2">
    <source>
        <dbReference type="Proteomes" id="UP000217257"/>
    </source>
</evidence>
<organism evidence="1 2">
    <name type="scientific">Cystobacter fuscus</name>
    <dbReference type="NCBI Taxonomy" id="43"/>
    <lineage>
        <taxon>Bacteria</taxon>
        <taxon>Pseudomonadati</taxon>
        <taxon>Myxococcota</taxon>
        <taxon>Myxococcia</taxon>
        <taxon>Myxococcales</taxon>
        <taxon>Cystobacterineae</taxon>
        <taxon>Archangiaceae</taxon>
        <taxon>Cystobacter</taxon>
    </lineage>
</organism>